<protein>
    <submittedName>
        <fullName evidence="1">Uncharacterized protein</fullName>
    </submittedName>
</protein>
<name>A0A0A9F933_ARUDO</name>
<organism evidence="1">
    <name type="scientific">Arundo donax</name>
    <name type="common">Giant reed</name>
    <name type="synonym">Donax arundinaceus</name>
    <dbReference type="NCBI Taxonomy" id="35708"/>
    <lineage>
        <taxon>Eukaryota</taxon>
        <taxon>Viridiplantae</taxon>
        <taxon>Streptophyta</taxon>
        <taxon>Embryophyta</taxon>
        <taxon>Tracheophyta</taxon>
        <taxon>Spermatophyta</taxon>
        <taxon>Magnoliopsida</taxon>
        <taxon>Liliopsida</taxon>
        <taxon>Poales</taxon>
        <taxon>Poaceae</taxon>
        <taxon>PACMAD clade</taxon>
        <taxon>Arundinoideae</taxon>
        <taxon>Arundineae</taxon>
        <taxon>Arundo</taxon>
    </lineage>
</organism>
<dbReference type="EMBL" id="GBRH01190177">
    <property type="protein sequence ID" value="JAE07719.1"/>
    <property type="molecule type" value="Transcribed_RNA"/>
</dbReference>
<dbReference type="AlphaFoldDB" id="A0A0A9F933"/>
<reference evidence="1" key="1">
    <citation type="submission" date="2014-09" db="EMBL/GenBank/DDBJ databases">
        <authorList>
            <person name="Magalhaes I.L.F."/>
            <person name="Oliveira U."/>
            <person name="Santos F.R."/>
            <person name="Vidigal T.H.D.A."/>
            <person name="Brescovit A.D."/>
            <person name="Santos A.J."/>
        </authorList>
    </citation>
    <scope>NUCLEOTIDE SEQUENCE</scope>
    <source>
        <tissue evidence="1">Shoot tissue taken approximately 20 cm above the soil surface</tissue>
    </source>
</reference>
<evidence type="ECO:0000313" key="1">
    <source>
        <dbReference type="EMBL" id="JAE07719.1"/>
    </source>
</evidence>
<reference evidence="1" key="2">
    <citation type="journal article" date="2015" name="Data Brief">
        <title>Shoot transcriptome of the giant reed, Arundo donax.</title>
        <authorList>
            <person name="Barrero R.A."/>
            <person name="Guerrero F.D."/>
            <person name="Moolhuijzen P."/>
            <person name="Goolsby J.A."/>
            <person name="Tidwell J."/>
            <person name="Bellgard S.E."/>
            <person name="Bellgard M.I."/>
        </authorList>
    </citation>
    <scope>NUCLEOTIDE SEQUENCE</scope>
    <source>
        <tissue evidence="1">Shoot tissue taken approximately 20 cm above the soil surface</tissue>
    </source>
</reference>
<sequence length="17" mass="2073">MHCNQNKFYTQILLCCI</sequence>
<proteinExistence type="predicted"/>
<accession>A0A0A9F933</accession>